<feature type="non-terminal residue" evidence="1">
    <location>
        <position position="1"/>
    </location>
</feature>
<protein>
    <submittedName>
        <fullName evidence="1">Uncharacterized protein</fullName>
    </submittedName>
</protein>
<dbReference type="AlphaFoldDB" id="A0A164EDJ5"/>
<organism evidence="1 2">
    <name type="scientific">Daphnia magna</name>
    <dbReference type="NCBI Taxonomy" id="35525"/>
    <lineage>
        <taxon>Eukaryota</taxon>
        <taxon>Metazoa</taxon>
        <taxon>Ecdysozoa</taxon>
        <taxon>Arthropoda</taxon>
        <taxon>Crustacea</taxon>
        <taxon>Branchiopoda</taxon>
        <taxon>Diplostraca</taxon>
        <taxon>Cladocera</taxon>
        <taxon>Anomopoda</taxon>
        <taxon>Daphniidae</taxon>
        <taxon>Daphnia</taxon>
    </lineage>
</organism>
<sequence>LPNCPYSVGHYGLARYSLPCHIVCPLPCNSYGLSQVKYTSIIVGNSPPSSLKFLFQTTFNSL</sequence>
<name>A0A164EDJ5_9CRUS</name>
<dbReference type="Proteomes" id="UP000076858">
    <property type="component" value="Unassembled WGS sequence"/>
</dbReference>
<dbReference type="EMBL" id="LRGB01024073">
    <property type="protein sequence ID" value="KZR96679.1"/>
    <property type="molecule type" value="Genomic_DNA"/>
</dbReference>
<accession>A0A164EDJ5</accession>
<proteinExistence type="predicted"/>
<evidence type="ECO:0000313" key="2">
    <source>
        <dbReference type="Proteomes" id="UP000076858"/>
    </source>
</evidence>
<comment type="caution">
    <text evidence="1">The sequence shown here is derived from an EMBL/GenBank/DDBJ whole genome shotgun (WGS) entry which is preliminary data.</text>
</comment>
<gene>
    <name evidence="1" type="ORF">APZ42_008851</name>
</gene>
<evidence type="ECO:0000313" key="1">
    <source>
        <dbReference type="EMBL" id="KZR96679.1"/>
    </source>
</evidence>
<reference evidence="1 2" key="1">
    <citation type="submission" date="2016-03" db="EMBL/GenBank/DDBJ databases">
        <title>EvidentialGene: Evidence-directed Construction of Genes on Genomes.</title>
        <authorList>
            <person name="Gilbert D.G."/>
            <person name="Choi J.-H."/>
            <person name="Mockaitis K."/>
            <person name="Colbourne J."/>
            <person name="Pfrender M."/>
        </authorList>
    </citation>
    <scope>NUCLEOTIDE SEQUENCE [LARGE SCALE GENOMIC DNA]</scope>
    <source>
        <strain evidence="1 2">Xinb3</strain>
        <tissue evidence="1">Complete organism</tissue>
    </source>
</reference>
<keyword evidence="2" id="KW-1185">Reference proteome</keyword>